<evidence type="ECO:0000313" key="1">
    <source>
        <dbReference type="EMBL" id="XBT96088.1"/>
    </source>
</evidence>
<dbReference type="RefSeq" id="WP_349960650.1">
    <property type="nucleotide sequence ID" value="NZ_CP157961.1"/>
</dbReference>
<proteinExistence type="predicted"/>
<keyword evidence="1" id="KW-0614">Plasmid</keyword>
<accession>A0AAU7S156</accession>
<reference evidence="1" key="1">
    <citation type="submission" date="2024-06" db="EMBL/GenBank/DDBJ databases">
        <authorList>
            <person name="Li T."/>
            <person name="Gao R."/>
        </authorList>
    </citation>
    <scope>NUCLEOTIDE SEQUENCE</scope>
    <source>
        <strain evidence="1">ZPR3</strain>
        <plasmid evidence="1">unnamed1</plasmid>
    </source>
</reference>
<dbReference type="EMBL" id="CP157961">
    <property type="protein sequence ID" value="XBT96088.1"/>
    <property type="molecule type" value="Genomic_DNA"/>
</dbReference>
<geneLocation type="plasmid" evidence="1">
    <name>unnamed1</name>
</geneLocation>
<organism evidence="1">
    <name type="scientific">Rhizobium sp. ZPR3</name>
    <dbReference type="NCBI Taxonomy" id="3158967"/>
    <lineage>
        <taxon>Bacteria</taxon>
        <taxon>Pseudomonadati</taxon>
        <taxon>Pseudomonadota</taxon>
        <taxon>Alphaproteobacteria</taxon>
        <taxon>Hyphomicrobiales</taxon>
        <taxon>Rhizobiaceae</taxon>
        <taxon>Rhizobium/Agrobacterium group</taxon>
        <taxon>Rhizobium</taxon>
    </lineage>
</organism>
<name>A0AAU7S156_9HYPH</name>
<protein>
    <submittedName>
        <fullName evidence="1">Uncharacterized protein</fullName>
    </submittedName>
</protein>
<gene>
    <name evidence="1" type="ORF">ABM479_21370</name>
</gene>
<dbReference type="AlphaFoldDB" id="A0AAU7S156"/>
<sequence length="96" mass="11217">MKMQRSIRSEPNFLTDEGIRKQRNLLDFAMSVLAIHNRRVEGSRSEAAGIMLEFITNAEITREKKGEPGRRFKPAYMFHQRFFLLENNQPCDEDGV</sequence>